<protein>
    <submittedName>
        <fullName evidence="2">Uncharacterized protein</fullName>
    </submittedName>
</protein>
<keyword evidence="1" id="KW-0732">Signal</keyword>
<proteinExistence type="predicted"/>
<dbReference type="EMBL" id="RDQH01000342">
    <property type="protein sequence ID" value="RXH72258.1"/>
    <property type="molecule type" value="Genomic_DNA"/>
</dbReference>
<evidence type="ECO:0000313" key="2">
    <source>
        <dbReference type="EMBL" id="RXH72258.1"/>
    </source>
</evidence>
<evidence type="ECO:0000313" key="3">
    <source>
        <dbReference type="Proteomes" id="UP000290289"/>
    </source>
</evidence>
<keyword evidence="3" id="KW-1185">Reference proteome</keyword>
<dbReference type="Proteomes" id="UP000290289">
    <property type="component" value="Chromosome 16"/>
</dbReference>
<accession>A0A498HL67</accession>
<reference evidence="2 3" key="1">
    <citation type="submission" date="2018-10" db="EMBL/GenBank/DDBJ databases">
        <title>A high-quality apple genome assembly.</title>
        <authorList>
            <person name="Hu J."/>
        </authorList>
    </citation>
    <scope>NUCLEOTIDE SEQUENCE [LARGE SCALE GENOMIC DNA]</scope>
    <source>
        <strain evidence="3">cv. HFTH1</strain>
        <tissue evidence="2">Young leaf</tissue>
    </source>
</reference>
<gene>
    <name evidence="2" type="ORF">DVH24_033796</name>
</gene>
<dbReference type="AlphaFoldDB" id="A0A498HL67"/>
<feature type="chain" id="PRO_5019746187" evidence="1">
    <location>
        <begin position="25"/>
        <end position="67"/>
    </location>
</feature>
<name>A0A498HL67_MALDO</name>
<evidence type="ECO:0000256" key="1">
    <source>
        <dbReference type="SAM" id="SignalP"/>
    </source>
</evidence>
<comment type="caution">
    <text evidence="2">The sequence shown here is derived from an EMBL/GenBank/DDBJ whole genome shotgun (WGS) entry which is preliminary data.</text>
</comment>
<feature type="signal peptide" evidence="1">
    <location>
        <begin position="1"/>
        <end position="24"/>
    </location>
</feature>
<sequence>MLYSFNPVLAVLLLLNLKFRNVQDGAIHVISDNWDRAILVISNNWDQAMHVMADFWNYIILNTKIWI</sequence>
<organism evidence="2 3">
    <name type="scientific">Malus domestica</name>
    <name type="common">Apple</name>
    <name type="synonym">Pyrus malus</name>
    <dbReference type="NCBI Taxonomy" id="3750"/>
    <lineage>
        <taxon>Eukaryota</taxon>
        <taxon>Viridiplantae</taxon>
        <taxon>Streptophyta</taxon>
        <taxon>Embryophyta</taxon>
        <taxon>Tracheophyta</taxon>
        <taxon>Spermatophyta</taxon>
        <taxon>Magnoliopsida</taxon>
        <taxon>eudicotyledons</taxon>
        <taxon>Gunneridae</taxon>
        <taxon>Pentapetalae</taxon>
        <taxon>rosids</taxon>
        <taxon>fabids</taxon>
        <taxon>Rosales</taxon>
        <taxon>Rosaceae</taxon>
        <taxon>Amygdaloideae</taxon>
        <taxon>Maleae</taxon>
        <taxon>Malus</taxon>
    </lineage>
</organism>